<dbReference type="Pfam" id="PF00440">
    <property type="entry name" value="TetR_N"/>
    <property type="match status" value="1"/>
</dbReference>
<gene>
    <name evidence="4" type="ORF">HGB38_34450</name>
</gene>
<dbReference type="GO" id="GO:0003700">
    <property type="term" value="F:DNA-binding transcription factor activity"/>
    <property type="evidence" value="ECO:0007669"/>
    <property type="project" value="TreeGrafter"/>
</dbReference>
<dbReference type="InterPro" id="IPR050109">
    <property type="entry name" value="HTH-type_TetR-like_transc_reg"/>
</dbReference>
<dbReference type="Gene3D" id="1.10.357.10">
    <property type="entry name" value="Tetracycline Repressor, domain 2"/>
    <property type="match status" value="1"/>
</dbReference>
<dbReference type="InterPro" id="IPR009057">
    <property type="entry name" value="Homeodomain-like_sf"/>
</dbReference>
<evidence type="ECO:0000313" key="4">
    <source>
        <dbReference type="EMBL" id="NKY31262.1"/>
    </source>
</evidence>
<dbReference type="SUPFAM" id="SSF46689">
    <property type="entry name" value="Homeodomain-like"/>
    <property type="match status" value="1"/>
</dbReference>
<keyword evidence="5" id="KW-1185">Reference proteome</keyword>
<proteinExistence type="predicted"/>
<evidence type="ECO:0000313" key="5">
    <source>
        <dbReference type="Proteomes" id="UP000540698"/>
    </source>
</evidence>
<accession>A0A7X6LC10</accession>
<name>A0A7X6LC10_9NOCA</name>
<dbReference type="PANTHER" id="PTHR30055:SF209">
    <property type="entry name" value="POSSIBLE TRANSCRIPTIONAL REGULATORY PROTEIN (PROBABLY TETR-FAMILY)"/>
    <property type="match status" value="1"/>
</dbReference>
<keyword evidence="1 2" id="KW-0238">DNA-binding</keyword>
<feature type="domain" description="HTH tetR-type" evidence="3">
    <location>
        <begin position="17"/>
        <end position="77"/>
    </location>
</feature>
<reference evidence="4 5" key="1">
    <citation type="submission" date="2020-04" db="EMBL/GenBank/DDBJ databases">
        <title>MicrobeNet Type strains.</title>
        <authorList>
            <person name="Nicholson A.C."/>
        </authorList>
    </citation>
    <scope>NUCLEOTIDE SEQUENCE [LARGE SCALE GENOMIC DNA]</scope>
    <source>
        <strain evidence="4 5">DSM 44956</strain>
    </source>
</reference>
<dbReference type="GO" id="GO:0000976">
    <property type="term" value="F:transcription cis-regulatory region binding"/>
    <property type="evidence" value="ECO:0007669"/>
    <property type="project" value="TreeGrafter"/>
</dbReference>
<evidence type="ECO:0000259" key="3">
    <source>
        <dbReference type="PROSITE" id="PS50977"/>
    </source>
</evidence>
<protein>
    <submittedName>
        <fullName evidence="4">TetR/AcrR family transcriptional regulator</fullName>
    </submittedName>
</protein>
<dbReference type="PROSITE" id="PS50977">
    <property type="entry name" value="HTH_TETR_2"/>
    <property type="match status" value="1"/>
</dbReference>
<evidence type="ECO:0000256" key="2">
    <source>
        <dbReference type="PROSITE-ProRule" id="PRU00335"/>
    </source>
</evidence>
<dbReference type="RefSeq" id="WP_062975627.1">
    <property type="nucleotide sequence ID" value="NZ_JAAXOS010000028.1"/>
</dbReference>
<dbReference type="PANTHER" id="PTHR30055">
    <property type="entry name" value="HTH-TYPE TRANSCRIPTIONAL REGULATOR RUTR"/>
    <property type="match status" value="1"/>
</dbReference>
<comment type="caution">
    <text evidence="4">The sequence shown here is derived from an EMBL/GenBank/DDBJ whole genome shotgun (WGS) entry which is preliminary data.</text>
</comment>
<dbReference type="InterPro" id="IPR001647">
    <property type="entry name" value="HTH_TetR"/>
</dbReference>
<dbReference type="AlphaFoldDB" id="A0A7X6LC10"/>
<organism evidence="4 5">
    <name type="scientific">Nocardia gamkensis</name>
    <dbReference type="NCBI Taxonomy" id="352869"/>
    <lineage>
        <taxon>Bacteria</taxon>
        <taxon>Bacillati</taxon>
        <taxon>Actinomycetota</taxon>
        <taxon>Actinomycetes</taxon>
        <taxon>Mycobacteriales</taxon>
        <taxon>Nocardiaceae</taxon>
        <taxon>Nocardia</taxon>
    </lineage>
</organism>
<dbReference type="Proteomes" id="UP000540698">
    <property type="component" value="Unassembled WGS sequence"/>
</dbReference>
<feature type="DNA-binding region" description="H-T-H motif" evidence="2">
    <location>
        <begin position="40"/>
        <end position="59"/>
    </location>
</feature>
<dbReference type="EMBL" id="JAAXOS010000028">
    <property type="protein sequence ID" value="NKY31262.1"/>
    <property type="molecule type" value="Genomic_DNA"/>
</dbReference>
<sequence>MSSPKLWRGQTLQDRSIDRREQMLTVGEELLGNGGVAAVTMRAVVREANLSPRYFYETFDSREDLILAVYDRVEAGLIERIQQVDIAAGLPAAIRAVFEACAAYFEEDPRRARILLREPLGDDTLRRHSADRVTAFLRMVIPVLGTDADELMPANEEDLAVAATALSGALVSLYLDWADGRLAVGREKLAESAVAVVFALSAAARHH</sequence>
<evidence type="ECO:0000256" key="1">
    <source>
        <dbReference type="ARBA" id="ARBA00023125"/>
    </source>
</evidence>